<keyword evidence="6" id="KW-0472">Membrane</keyword>
<evidence type="ECO:0000256" key="5">
    <source>
        <dbReference type="ARBA" id="ARBA00022777"/>
    </source>
</evidence>
<proteinExistence type="predicted"/>
<dbReference type="SUPFAM" id="SSF47384">
    <property type="entry name" value="Homodimeric domain of signal transducing histidine kinase"/>
    <property type="match status" value="1"/>
</dbReference>
<dbReference type="Gene3D" id="1.10.287.130">
    <property type="match status" value="1"/>
</dbReference>
<dbReference type="InterPro" id="IPR005467">
    <property type="entry name" value="His_kinase_dom"/>
</dbReference>
<dbReference type="Proteomes" id="UP001597474">
    <property type="component" value="Unassembled WGS sequence"/>
</dbReference>
<dbReference type="Pfam" id="PF00512">
    <property type="entry name" value="HisKA"/>
    <property type="match status" value="1"/>
</dbReference>
<dbReference type="InterPro" id="IPR004358">
    <property type="entry name" value="Sig_transdc_His_kin-like_C"/>
</dbReference>
<name>A0ABW5U2R8_9RHOB</name>
<dbReference type="PANTHER" id="PTHR43047">
    <property type="entry name" value="TWO-COMPONENT HISTIDINE PROTEIN KINASE"/>
    <property type="match status" value="1"/>
</dbReference>
<dbReference type="EC" id="2.7.13.3" evidence="2"/>
<dbReference type="CDD" id="cd00082">
    <property type="entry name" value="HisKA"/>
    <property type="match status" value="1"/>
</dbReference>
<dbReference type="InterPro" id="IPR003661">
    <property type="entry name" value="HisK_dim/P_dom"/>
</dbReference>
<comment type="catalytic activity">
    <reaction evidence="1">
        <text>ATP + protein L-histidine = ADP + protein N-phospho-L-histidine.</text>
        <dbReference type="EC" id="2.7.13.3"/>
    </reaction>
</comment>
<organism evidence="8 9">
    <name type="scientific">Sulfitobacter aestuarii</name>
    <dbReference type="NCBI Taxonomy" id="2161676"/>
    <lineage>
        <taxon>Bacteria</taxon>
        <taxon>Pseudomonadati</taxon>
        <taxon>Pseudomonadota</taxon>
        <taxon>Alphaproteobacteria</taxon>
        <taxon>Rhodobacterales</taxon>
        <taxon>Roseobacteraceae</taxon>
        <taxon>Sulfitobacter</taxon>
    </lineage>
</organism>
<keyword evidence="3" id="KW-0597">Phosphoprotein</keyword>
<evidence type="ECO:0000256" key="3">
    <source>
        <dbReference type="ARBA" id="ARBA00022553"/>
    </source>
</evidence>
<evidence type="ECO:0000256" key="4">
    <source>
        <dbReference type="ARBA" id="ARBA00022679"/>
    </source>
</evidence>
<evidence type="ECO:0000259" key="7">
    <source>
        <dbReference type="PROSITE" id="PS50109"/>
    </source>
</evidence>
<dbReference type="InterPro" id="IPR036097">
    <property type="entry name" value="HisK_dim/P_sf"/>
</dbReference>
<keyword evidence="6" id="KW-0812">Transmembrane</keyword>
<dbReference type="Pfam" id="PF02518">
    <property type="entry name" value="HATPase_c"/>
    <property type="match status" value="1"/>
</dbReference>
<feature type="domain" description="Histidine kinase" evidence="7">
    <location>
        <begin position="235"/>
        <end position="454"/>
    </location>
</feature>
<dbReference type="SMART" id="SM00387">
    <property type="entry name" value="HATPase_c"/>
    <property type="match status" value="1"/>
</dbReference>
<evidence type="ECO:0000313" key="9">
    <source>
        <dbReference type="Proteomes" id="UP001597474"/>
    </source>
</evidence>
<dbReference type="CDD" id="cd16922">
    <property type="entry name" value="HATPase_EvgS-ArcB-TorS-like"/>
    <property type="match status" value="1"/>
</dbReference>
<reference evidence="9" key="1">
    <citation type="journal article" date="2019" name="Int. J. Syst. Evol. Microbiol.">
        <title>The Global Catalogue of Microorganisms (GCM) 10K type strain sequencing project: providing services to taxonomists for standard genome sequencing and annotation.</title>
        <authorList>
            <consortium name="The Broad Institute Genomics Platform"/>
            <consortium name="The Broad Institute Genome Sequencing Center for Infectious Disease"/>
            <person name="Wu L."/>
            <person name="Ma J."/>
        </authorList>
    </citation>
    <scope>NUCLEOTIDE SEQUENCE [LARGE SCALE GENOMIC DNA]</scope>
    <source>
        <strain evidence="9">TISTR 2562</strain>
    </source>
</reference>
<dbReference type="RefSeq" id="WP_386374390.1">
    <property type="nucleotide sequence ID" value="NZ_JBHUMP010000008.1"/>
</dbReference>
<dbReference type="PROSITE" id="PS50109">
    <property type="entry name" value="HIS_KIN"/>
    <property type="match status" value="1"/>
</dbReference>
<evidence type="ECO:0000256" key="1">
    <source>
        <dbReference type="ARBA" id="ARBA00000085"/>
    </source>
</evidence>
<dbReference type="Gene3D" id="3.30.565.10">
    <property type="entry name" value="Histidine kinase-like ATPase, C-terminal domain"/>
    <property type="match status" value="1"/>
</dbReference>
<keyword evidence="6" id="KW-1133">Transmembrane helix</keyword>
<evidence type="ECO:0000256" key="6">
    <source>
        <dbReference type="SAM" id="Phobius"/>
    </source>
</evidence>
<keyword evidence="4" id="KW-0808">Transferase</keyword>
<gene>
    <name evidence="8" type="ORF">ACFSUD_11140</name>
</gene>
<dbReference type="SMART" id="SM00388">
    <property type="entry name" value="HisKA"/>
    <property type="match status" value="1"/>
</dbReference>
<sequence length="472" mass="52235">MSTGGNFVRATLFGLFIGSILLGGGMVWKLGDQVRQIRIAERSDPHWIASQLQFEILRFNAELNEYVLGLKTREDVALRFDIAWSRINVMQAGKFTEIVESYDIDNSAVHDLEAIFVDLEPVILALPGPDSTKAARREITEDILFRINALDPQFRQLSLALAQAKSRFMSAYRQTLLSLSRGIAYLGIAILGIAAIFAALLMLDLKASKRTSRQMRQLAKEAQAAAKQKDNFMSVVSHELRTPLTSILGGLALLRMKHGKTMPEDAGRLVDIAHRNGERLMALVNDILDAQSLSEGKVSLERKEVDLNEIIADTVQSCQNYARQFDVSLAISPLPDRLPIRADARRISQVISNFLSNAAKFTSPGDIVRVRAYRVDRSVRVEVIDHGRGIPPEEHANLFTRFHQVNPGTTGPTKSSGLGLSICKQLIELHEGRIGFDSREGKGSIFWFELALLPDAPRPVGSGTTTRDPVTA</sequence>
<evidence type="ECO:0000256" key="2">
    <source>
        <dbReference type="ARBA" id="ARBA00012438"/>
    </source>
</evidence>
<dbReference type="InterPro" id="IPR036890">
    <property type="entry name" value="HATPase_C_sf"/>
</dbReference>
<accession>A0ABW5U2R8</accession>
<dbReference type="InterPro" id="IPR003594">
    <property type="entry name" value="HATPase_dom"/>
</dbReference>
<dbReference type="SUPFAM" id="SSF55874">
    <property type="entry name" value="ATPase domain of HSP90 chaperone/DNA topoisomerase II/histidine kinase"/>
    <property type="match status" value="1"/>
</dbReference>
<dbReference type="EMBL" id="JBHUMP010000008">
    <property type="protein sequence ID" value="MFD2740128.1"/>
    <property type="molecule type" value="Genomic_DNA"/>
</dbReference>
<dbReference type="PRINTS" id="PR00344">
    <property type="entry name" value="BCTRLSENSOR"/>
</dbReference>
<keyword evidence="5 8" id="KW-0418">Kinase</keyword>
<dbReference type="GO" id="GO:0016301">
    <property type="term" value="F:kinase activity"/>
    <property type="evidence" value="ECO:0007669"/>
    <property type="project" value="UniProtKB-KW"/>
</dbReference>
<protein>
    <recommendedName>
        <fullName evidence="2">histidine kinase</fullName>
        <ecNumber evidence="2">2.7.13.3</ecNumber>
    </recommendedName>
</protein>
<feature type="transmembrane region" description="Helical" evidence="6">
    <location>
        <begin position="183"/>
        <end position="203"/>
    </location>
</feature>
<comment type="caution">
    <text evidence="8">The sequence shown here is derived from an EMBL/GenBank/DDBJ whole genome shotgun (WGS) entry which is preliminary data.</text>
</comment>
<evidence type="ECO:0000313" key="8">
    <source>
        <dbReference type="EMBL" id="MFD2740128.1"/>
    </source>
</evidence>
<feature type="transmembrane region" description="Helical" evidence="6">
    <location>
        <begin position="6"/>
        <end position="28"/>
    </location>
</feature>
<keyword evidence="9" id="KW-1185">Reference proteome</keyword>